<organism evidence="1">
    <name type="scientific">Spodoptera frugiperda</name>
    <name type="common">Fall armyworm</name>
    <dbReference type="NCBI Taxonomy" id="7108"/>
    <lineage>
        <taxon>Eukaryota</taxon>
        <taxon>Metazoa</taxon>
        <taxon>Ecdysozoa</taxon>
        <taxon>Arthropoda</taxon>
        <taxon>Hexapoda</taxon>
        <taxon>Insecta</taxon>
        <taxon>Pterygota</taxon>
        <taxon>Neoptera</taxon>
        <taxon>Endopterygota</taxon>
        <taxon>Lepidoptera</taxon>
        <taxon>Glossata</taxon>
        <taxon>Ditrysia</taxon>
        <taxon>Noctuoidea</taxon>
        <taxon>Noctuidae</taxon>
        <taxon>Amphipyrinae</taxon>
        <taxon>Spodoptera</taxon>
    </lineage>
</organism>
<proteinExistence type="predicted"/>
<sequence length="340" mass="38450">MFVGRVPVKSEHVEIGHMISPVWLTALKSIAPVRLIILWLLFFDVPRLPRWSSGCMCDCRTRGFVFDARVGQSITGPFFGFFESFSVVARSLELYPFFRDSNISALTSAITDEMILFTKSFGEARGSVRLLLTKNYPVPAFRAGASVNSLGGNHPMTSPTLGKARRSVRLLLTKNHPVPTPALRVNPLGSPQFRIRRHPYWVLSVVHTQTRNNTTWITQRLISCGNRTRYTFVVLRGGLRGRSLFSSGRLSADDDDELIDFSQNFLPRTAKLWNELSLAIFPNRYDLQTFKKRAYCFLKSGKALVIPLVLRVAIRVQCLRGSLGPGDLLQITRPEFRFNL</sequence>
<gene>
    <name evidence="1" type="ORF">SFRICE_018809</name>
</gene>
<accession>A0A2H1WMT6</accession>
<evidence type="ECO:0000313" key="1">
    <source>
        <dbReference type="EMBL" id="SOQ54383.1"/>
    </source>
</evidence>
<name>A0A2H1WMT6_SPOFR</name>
<dbReference type="EMBL" id="ODYU01009747">
    <property type="protein sequence ID" value="SOQ54383.1"/>
    <property type="molecule type" value="Genomic_DNA"/>
</dbReference>
<dbReference type="AlphaFoldDB" id="A0A2H1WMT6"/>
<reference evidence="1" key="1">
    <citation type="submission" date="2016-07" db="EMBL/GenBank/DDBJ databases">
        <authorList>
            <person name="Bretaudeau A."/>
        </authorList>
    </citation>
    <scope>NUCLEOTIDE SEQUENCE</scope>
    <source>
        <strain evidence="1">Rice</strain>
        <tissue evidence="1">Whole body</tissue>
    </source>
</reference>
<protein>
    <submittedName>
        <fullName evidence="1">SFRICE_018809</fullName>
    </submittedName>
</protein>